<sequence length="54" mass="6104">MMDPKFQVRALTPEEEKARRKRSIAIALTLGALVILFFVLTIAKLGPQILERPL</sequence>
<evidence type="ECO:0000313" key="2">
    <source>
        <dbReference type="EMBL" id="MBB3902007.1"/>
    </source>
</evidence>
<accession>A0A7W6AEU7</accession>
<comment type="caution">
    <text evidence="2">The sequence shown here is derived from an EMBL/GenBank/DDBJ whole genome shotgun (WGS) entry which is preliminary data.</text>
</comment>
<reference evidence="2 3" key="1">
    <citation type="submission" date="2020-08" db="EMBL/GenBank/DDBJ databases">
        <title>Genomic Encyclopedia of Type Strains, Phase IV (KMG-IV): sequencing the most valuable type-strain genomes for metagenomic binning, comparative biology and taxonomic classification.</title>
        <authorList>
            <person name="Goeker M."/>
        </authorList>
    </citation>
    <scope>NUCLEOTIDE SEQUENCE [LARGE SCALE GENOMIC DNA]</scope>
    <source>
        <strain evidence="2 3">DSM 24105</strain>
    </source>
</reference>
<protein>
    <recommendedName>
        <fullName evidence="4">CoxF protein</fullName>
    </recommendedName>
</protein>
<proteinExistence type="predicted"/>
<evidence type="ECO:0000256" key="1">
    <source>
        <dbReference type="SAM" id="Phobius"/>
    </source>
</evidence>
<organism evidence="2 3">
    <name type="scientific">Methylobacterium brachythecii</name>
    <dbReference type="NCBI Taxonomy" id="1176177"/>
    <lineage>
        <taxon>Bacteria</taxon>
        <taxon>Pseudomonadati</taxon>
        <taxon>Pseudomonadota</taxon>
        <taxon>Alphaproteobacteria</taxon>
        <taxon>Hyphomicrobiales</taxon>
        <taxon>Methylobacteriaceae</taxon>
        <taxon>Methylobacterium</taxon>
    </lineage>
</organism>
<evidence type="ECO:0000313" key="3">
    <source>
        <dbReference type="Proteomes" id="UP000517759"/>
    </source>
</evidence>
<keyword evidence="1" id="KW-0812">Transmembrane</keyword>
<dbReference type="RefSeq" id="WP_183503378.1">
    <property type="nucleotide sequence ID" value="NZ_BSPG01000004.1"/>
</dbReference>
<keyword evidence="1" id="KW-1133">Transmembrane helix</keyword>
<gene>
    <name evidence="2" type="ORF">GGR33_001493</name>
</gene>
<name>A0A7W6AEU7_9HYPH</name>
<dbReference type="AlphaFoldDB" id="A0A7W6AEU7"/>
<keyword evidence="1" id="KW-0472">Membrane</keyword>
<dbReference type="EMBL" id="JACIDN010000002">
    <property type="protein sequence ID" value="MBB3902007.1"/>
    <property type="molecule type" value="Genomic_DNA"/>
</dbReference>
<evidence type="ECO:0008006" key="4">
    <source>
        <dbReference type="Google" id="ProtNLM"/>
    </source>
</evidence>
<dbReference type="Proteomes" id="UP000517759">
    <property type="component" value="Unassembled WGS sequence"/>
</dbReference>
<feature type="transmembrane region" description="Helical" evidence="1">
    <location>
        <begin position="24"/>
        <end position="43"/>
    </location>
</feature>